<evidence type="ECO:0000256" key="2">
    <source>
        <dbReference type="ARBA" id="ARBA00023242"/>
    </source>
</evidence>
<dbReference type="InterPro" id="IPR035441">
    <property type="entry name" value="TFIIS/LEDGF_dom_sf"/>
</dbReference>
<evidence type="ECO:0000256" key="3">
    <source>
        <dbReference type="PROSITE-ProRule" id="PRU00649"/>
    </source>
</evidence>
<evidence type="ECO:0000256" key="1">
    <source>
        <dbReference type="ARBA" id="ARBA00004123"/>
    </source>
</evidence>
<reference evidence="6 7" key="1">
    <citation type="submission" date="2020-08" db="EMBL/GenBank/DDBJ databases">
        <title>Plant Genome Project.</title>
        <authorList>
            <person name="Zhang R.-G."/>
        </authorList>
    </citation>
    <scope>NUCLEOTIDE SEQUENCE [LARGE SCALE GENOMIC DNA]</scope>
    <source>
        <tissue evidence="6">Rhizome</tissue>
    </source>
</reference>
<keyword evidence="4" id="KW-0175">Coiled coil</keyword>
<dbReference type="Proteomes" id="UP000734854">
    <property type="component" value="Unassembled WGS sequence"/>
</dbReference>
<dbReference type="Pfam" id="PF08711">
    <property type="entry name" value="Med26"/>
    <property type="match status" value="1"/>
</dbReference>
<evidence type="ECO:0000259" key="5">
    <source>
        <dbReference type="PROSITE" id="PS51319"/>
    </source>
</evidence>
<evidence type="ECO:0000313" key="7">
    <source>
        <dbReference type="Proteomes" id="UP000734854"/>
    </source>
</evidence>
<accession>A0A8J5HIW7</accession>
<dbReference type="Gene3D" id="1.20.930.10">
    <property type="entry name" value="Conserved domain common to transcription factors TFIIS, elongin A, CRSP70"/>
    <property type="match status" value="1"/>
</dbReference>
<dbReference type="PROSITE" id="PS51319">
    <property type="entry name" value="TFIIS_N"/>
    <property type="match status" value="1"/>
</dbReference>
<gene>
    <name evidence="6" type="ORF">ZIOFF_015682</name>
</gene>
<keyword evidence="2 3" id="KW-0539">Nucleus</keyword>
<feature type="domain" description="TFIIS N-terminal" evidence="5">
    <location>
        <begin position="218"/>
        <end position="293"/>
    </location>
</feature>
<dbReference type="SUPFAM" id="SSF47676">
    <property type="entry name" value="Conserved domain common to transcription factors TFIIS, elongin A, CRSP70"/>
    <property type="match status" value="1"/>
</dbReference>
<feature type="coiled-coil region" evidence="4">
    <location>
        <begin position="476"/>
        <end position="510"/>
    </location>
</feature>
<keyword evidence="7" id="KW-1185">Reference proteome</keyword>
<evidence type="ECO:0000256" key="4">
    <source>
        <dbReference type="SAM" id="Coils"/>
    </source>
</evidence>
<proteinExistence type="predicted"/>
<evidence type="ECO:0000313" key="6">
    <source>
        <dbReference type="EMBL" id="KAG6525716.1"/>
    </source>
</evidence>
<dbReference type="InterPro" id="IPR003617">
    <property type="entry name" value="TFIIS/CRSP70_N_sub"/>
</dbReference>
<dbReference type="CDD" id="cd00183">
    <property type="entry name" value="TFIIS_I"/>
    <property type="match status" value="1"/>
</dbReference>
<comment type="subcellular location">
    <subcellularLocation>
        <location evidence="1 3">Nucleus</location>
    </subcellularLocation>
</comment>
<comment type="caution">
    <text evidence="6">The sequence shown here is derived from an EMBL/GenBank/DDBJ whole genome shotgun (WGS) entry which is preliminary data.</text>
</comment>
<dbReference type="SMART" id="SM00509">
    <property type="entry name" value="TFS2N"/>
    <property type="match status" value="1"/>
</dbReference>
<dbReference type="GO" id="GO:0005634">
    <property type="term" value="C:nucleus"/>
    <property type="evidence" value="ECO:0007669"/>
    <property type="project" value="UniProtKB-SubCell"/>
</dbReference>
<dbReference type="EMBL" id="JACMSC010000004">
    <property type="protein sequence ID" value="KAG6525716.1"/>
    <property type="molecule type" value="Genomic_DNA"/>
</dbReference>
<protein>
    <recommendedName>
        <fullName evidence="5">TFIIS N-terminal domain-containing protein</fullName>
    </recommendedName>
</protein>
<dbReference type="PANTHER" id="PTHR46554:SF2">
    <property type="entry name" value="TFIIS N-TERMINAL DOMAIN-CONTAINING PROTEIN"/>
    <property type="match status" value="1"/>
</dbReference>
<dbReference type="InterPro" id="IPR017923">
    <property type="entry name" value="TFIIS_N"/>
</dbReference>
<dbReference type="AlphaFoldDB" id="A0A8J5HIW7"/>
<sequence>MVIRISAELQDILLIVISLRKGTAPAAIEIDDRISPPHSSEFKPPLIGEKICGIRAIPLTGRGISVQDSTFRSFWGGFGGLELFHCRRAMANSSGSVGYWRKFFRSADSDIFDVIEQAILVAASDHPEELRTRRDRIVEKFFTALLPRCFACDRVEPQGAEAEEGRGSVKRVVVLEKDSKIDSCNDDPDFSHRLVSNYTFDEAEALTEEIEEEGQTLEEVRRIKELLSHHQDESDNILFESLRRLQLMELTVDVLKATEIGRAVNLLRKHASKQIRHIVRTLIDGWKVLVDEWVNATAAIAENSVHSLPSGEFEEEGLPSPPLDEGALFAVQTTSIPLSAFFDGMDDDGNLRNSRDFDKKCETGRNQKDDRKQLMEQSKLAISEEKLHMRKYENEMKQSKPQTISIGNPNSQNIPSNQSKLLIAESGPGRPTRYTSEQQICTEMKTKWQQDTATIQRKMPMIPQEKSKCSEESFVRAKLEAAKRKLHEGYQQAENAKKQRTIQVMELQDLPKQAHINRQPIQKFRNQSRNWANSALLCGENRRAIKNPLLCSQLKGDELFSFLFFCKLLCSHLEESEIETTVIDKIDTFICEESHVTQRTLACGAAAQDTIRLVL</sequence>
<dbReference type="PANTHER" id="PTHR46554">
    <property type="entry name" value="MEDIATOR OF RNA POLYMERASE II TRANSCRIPTION SUBUNIT 26A-RELATED"/>
    <property type="match status" value="1"/>
</dbReference>
<name>A0A8J5HIW7_ZINOF</name>
<organism evidence="6 7">
    <name type="scientific">Zingiber officinale</name>
    <name type="common">Ginger</name>
    <name type="synonym">Amomum zingiber</name>
    <dbReference type="NCBI Taxonomy" id="94328"/>
    <lineage>
        <taxon>Eukaryota</taxon>
        <taxon>Viridiplantae</taxon>
        <taxon>Streptophyta</taxon>
        <taxon>Embryophyta</taxon>
        <taxon>Tracheophyta</taxon>
        <taxon>Spermatophyta</taxon>
        <taxon>Magnoliopsida</taxon>
        <taxon>Liliopsida</taxon>
        <taxon>Zingiberales</taxon>
        <taxon>Zingiberaceae</taxon>
        <taxon>Zingiber</taxon>
    </lineage>
</organism>